<accession>A0A067M9V0</accession>
<keyword evidence="1" id="KW-0812">Transmembrane</keyword>
<evidence type="ECO:0000313" key="3">
    <source>
        <dbReference type="Proteomes" id="UP000027195"/>
    </source>
</evidence>
<protein>
    <submittedName>
        <fullName evidence="2">Uncharacterized protein</fullName>
    </submittedName>
</protein>
<reference evidence="3" key="1">
    <citation type="journal article" date="2014" name="Proc. Natl. Acad. Sci. U.S.A.">
        <title>Extensive sampling of basidiomycete genomes demonstrates inadequacy of the white-rot/brown-rot paradigm for wood decay fungi.</title>
        <authorList>
            <person name="Riley R."/>
            <person name="Salamov A.A."/>
            <person name="Brown D.W."/>
            <person name="Nagy L.G."/>
            <person name="Floudas D."/>
            <person name="Held B.W."/>
            <person name="Levasseur A."/>
            <person name="Lombard V."/>
            <person name="Morin E."/>
            <person name="Otillar R."/>
            <person name="Lindquist E.A."/>
            <person name="Sun H."/>
            <person name="LaButti K.M."/>
            <person name="Schmutz J."/>
            <person name="Jabbour D."/>
            <person name="Luo H."/>
            <person name="Baker S.E."/>
            <person name="Pisabarro A.G."/>
            <person name="Walton J.D."/>
            <person name="Blanchette R.A."/>
            <person name="Henrissat B."/>
            <person name="Martin F."/>
            <person name="Cullen D."/>
            <person name="Hibbett D.S."/>
            <person name="Grigoriev I.V."/>
        </authorList>
    </citation>
    <scope>NUCLEOTIDE SEQUENCE [LARGE SCALE GENOMIC DNA]</scope>
    <source>
        <strain evidence="3">FD-172 SS1</strain>
    </source>
</reference>
<evidence type="ECO:0000256" key="1">
    <source>
        <dbReference type="SAM" id="Phobius"/>
    </source>
</evidence>
<keyword evidence="3" id="KW-1185">Reference proteome</keyword>
<keyword evidence="1" id="KW-0472">Membrane</keyword>
<evidence type="ECO:0000313" key="2">
    <source>
        <dbReference type="EMBL" id="KDQ12553.1"/>
    </source>
</evidence>
<dbReference type="EMBL" id="KL198049">
    <property type="protein sequence ID" value="KDQ12553.1"/>
    <property type="molecule type" value="Genomic_DNA"/>
</dbReference>
<dbReference type="AlphaFoldDB" id="A0A067M9V0"/>
<dbReference type="HOGENOM" id="CLU_2527152_0_0_1"/>
<dbReference type="Proteomes" id="UP000027195">
    <property type="component" value="Unassembled WGS sequence"/>
</dbReference>
<gene>
    <name evidence="2" type="ORF">BOTBODRAFT_412084</name>
</gene>
<proteinExistence type="predicted"/>
<dbReference type="InParanoid" id="A0A067M9V0"/>
<organism evidence="2 3">
    <name type="scientific">Botryobasidium botryosum (strain FD-172 SS1)</name>
    <dbReference type="NCBI Taxonomy" id="930990"/>
    <lineage>
        <taxon>Eukaryota</taxon>
        <taxon>Fungi</taxon>
        <taxon>Dikarya</taxon>
        <taxon>Basidiomycota</taxon>
        <taxon>Agaricomycotina</taxon>
        <taxon>Agaricomycetes</taxon>
        <taxon>Cantharellales</taxon>
        <taxon>Botryobasidiaceae</taxon>
        <taxon>Botryobasidium</taxon>
    </lineage>
</organism>
<sequence>MADRRMEVIPEPYSLYILTFTIYPIHFVFIIGGYVSPCLIKIPCSTATRLCSQRLCQRLQSAARERTTTSSRSLLRQATYLLVP</sequence>
<keyword evidence="1" id="KW-1133">Transmembrane helix</keyword>
<name>A0A067M9V0_BOTB1</name>
<feature type="transmembrane region" description="Helical" evidence="1">
    <location>
        <begin position="12"/>
        <end position="35"/>
    </location>
</feature>